<proteinExistence type="predicted"/>
<accession>A0A915JGG8</accession>
<keyword evidence="1" id="KW-1185">Reference proteome</keyword>
<name>A0A915JGG8_ROMCU</name>
<reference evidence="2" key="1">
    <citation type="submission" date="2022-11" db="UniProtKB">
        <authorList>
            <consortium name="WormBaseParasite"/>
        </authorList>
    </citation>
    <scope>IDENTIFICATION</scope>
</reference>
<dbReference type="Proteomes" id="UP000887565">
    <property type="component" value="Unplaced"/>
</dbReference>
<dbReference type="WBParaSite" id="nRc.2.0.1.t24718-RA">
    <property type="protein sequence ID" value="nRc.2.0.1.t24718-RA"/>
    <property type="gene ID" value="nRc.2.0.1.g24718"/>
</dbReference>
<evidence type="ECO:0000313" key="1">
    <source>
        <dbReference type="Proteomes" id="UP000887565"/>
    </source>
</evidence>
<protein>
    <submittedName>
        <fullName evidence="2">Uncharacterized protein</fullName>
    </submittedName>
</protein>
<dbReference type="AlphaFoldDB" id="A0A915JGG8"/>
<evidence type="ECO:0000313" key="2">
    <source>
        <dbReference type="WBParaSite" id="nRc.2.0.1.t24718-RA"/>
    </source>
</evidence>
<organism evidence="1 2">
    <name type="scientific">Romanomermis culicivorax</name>
    <name type="common">Nematode worm</name>
    <dbReference type="NCBI Taxonomy" id="13658"/>
    <lineage>
        <taxon>Eukaryota</taxon>
        <taxon>Metazoa</taxon>
        <taxon>Ecdysozoa</taxon>
        <taxon>Nematoda</taxon>
        <taxon>Enoplea</taxon>
        <taxon>Dorylaimia</taxon>
        <taxon>Mermithida</taxon>
        <taxon>Mermithoidea</taxon>
        <taxon>Mermithidae</taxon>
        <taxon>Romanomermis</taxon>
    </lineage>
</organism>
<sequence length="239" mass="27989">MNFEAAQARNVPPLFDRPLCVSLDARFDRTKLNHVNEGERARVFHHAFRQAKVGDQFKSSRQDKDRIEEKEEQIITVYCRPRTEKRHVAVAIPLLKISSVHMVKMTDEYSSHVVFFDHVYETLVRFEMFGRIMKADDDGLLLRASFYQFFFQKVQTRFYDVPSLGVGWAYKPVSFEMCFKGSFVRGVVVELDERHVFDVERVGQTAIESKTVLQWWAQVEKFLFGPSCHLKTAMHVLIM</sequence>